<dbReference type="AlphaFoldDB" id="A0A397V452"/>
<comment type="caution">
    <text evidence="2">The sequence shown here is derived from an EMBL/GenBank/DDBJ whole genome shotgun (WGS) entry which is preliminary data.</text>
</comment>
<name>A0A397V452_9GLOM</name>
<protein>
    <submittedName>
        <fullName evidence="2">Uncharacterized protein</fullName>
    </submittedName>
</protein>
<feature type="region of interest" description="Disordered" evidence="1">
    <location>
        <begin position="1"/>
        <end position="22"/>
    </location>
</feature>
<accession>A0A397V452</accession>
<feature type="compositionally biased region" description="Polar residues" evidence="1">
    <location>
        <begin position="12"/>
        <end position="22"/>
    </location>
</feature>
<gene>
    <name evidence="2" type="ORF">C2G38_2038830</name>
</gene>
<keyword evidence="3" id="KW-1185">Reference proteome</keyword>
<dbReference type="OrthoDB" id="10561254at2759"/>
<evidence type="ECO:0000313" key="2">
    <source>
        <dbReference type="EMBL" id="RIB16137.1"/>
    </source>
</evidence>
<evidence type="ECO:0000256" key="1">
    <source>
        <dbReference type="SAM" id="MobiDB-lite"/>
    </source>
</evidence>
<dbReference type="Proteomes" id="UP000266673">
    <property type="component" value="Unassembled WGS sequence"/>
</dbReference>
<dbReference type="EMBL" id="QKWP01000699">
    <property type="protein sequence ID" value="RIB16137.1"/>
    <property type="molecule type" value="Genomic_DNA"/>
</dbReference>
<proteinExistence type="predicted"/>
<reference evidence="2 3" key="1">
    <citation type="submission" date="2018-06" db="EMBL/GenBank/DDBJ databases">
        <title>Comparative genomics reveals the genomic features of Rhizophagus irregularis, R. cerebriforme, R. diaphanum and Gigaspora rosea, and their symbiotic lifestyle signature.</title>
        <authorList>
            <person name="Morin E."/>
            <person name="San Clemente H."/>
            <person name="Chen E.C.H."/>
            <person name="De La Providencia I."/>
            <person name="Hainaut M."/>
            <person name="Kuo A."/>
            <person name="Kohler A."/>
            <person name="Murat C."/>
            <person name="Tang N."/>
            <person name="Roy S."/>
            <person name="Loubradou J."/>
            <person name="Henrissat B."/>
            <person name="Grigoriev I.V."/>
            <person name="Corradi N."/>
            <person name="Roux C."/>
            <person name="Martin F.M."/>
        </authorList>
    </citation>
    <scope>NUCLEOTIDE SEQUENCE [LARGE SCALE GENOMIC DNA]</scope>
    <source>
        <strain evidence="2 3">DAOM 194757</strain>
    </source>
</reference>
<organism evidence="2 3">
    <name type="scientific">Gigaspora rosea</name>
    <dbReference type="NCBI Taxonomy" id="44941"/>
    <lineage>
        <taxon>Eukaryota</taxon>
        <taxon>Fungi</taxon>
        <taxon>Fungi incertae sedis</taxon>
        <taxon>Mucoromycota</taxon>
        <taxon>Glomeromycotina</taxon>
        <taxon>Glomeromycetes</taxon>
        <taxon>Diversisporales</taxon>
        <taxon>Gigasporaceae</taxon>
        <taxon>Gigaspora</taxon>
    </lineage>
</organism>
<evidence type="ECO:0000313" key="3">
    <source>
        <dbReference type="Proteomes" id="UP000266673"/>
    </source>
</evidence>
<sequence>MASDEREVCQSFDGSGNTVLSSQTHHSFENNMSLTESAELNELNSEALYETTVSDSLNLNLNPSQEVEKKLDRYAMEREFAVRKLRTCTHDDGTVWNATWVCHLSGQWKSKKIIDPDNQRNRDINIANCKWHCNFSISNQATRVRCSLLN</sequence>